<dbReference type="PaxDb" id="3635-A0A1U8IA87"/>
<gene>
    <name evidence="3" type="primary">LOC107894353</name>
</gene>
<dbReference type="RefSeq" id="XP_016675125.1">
    <property type="nucleotide sequence ID" value="XM_016819636.1"/>
</dbReference>
<evidence type="ECO:0000313" key="3">
    <source>
        <dbReference type="RefSeq" id="XP_016675125.1"/>
    </source>
</evidence>
<organism evidence="2 3">
    <name type="scientific">Gossypium hirsutum</name>
    <name type="common">Upland cotton</name>
    <name type="synonym">Gossypium mexicanum</name>
    <dbReference type="NCBI Taxonomy" id="3635"/>
    <lineage>
        <taxon>Eukaryota</taxon>
        <taxon>Viridiplantae</taxon>
        <taxon>Streptophyta</taxon>
        <taxon>Embryophyta</taxon>
        <taxon>Tracheophyta</taxon>
        <taxon>Spermatophyta</taxon>
        <taxon>Magnoliopsida</taxon>
        <taxon>eudicotyledons</taxon>
        <taxon>Gunneridae</taxon>
        <taxon>Pentapetalae</taxon>
        <taxon>rosids</taxon>
        <taxon>malvids</taxon>
        <taxon>Malvales</taxon>
        <taxon>Malvaceae</taxon>
        <taxon>Malvoideae</taxon>
        <taxon>Gossypium</taxon>
    </lineage>
</organism>
<dbReference type="PANTHER" id="PTHR34482">
    <property type="entry name" value="DNA DAMAGE-INDUCIBLE PROTEIN 1-LIKE"/>
    <property type="match status" value="1"/>
</dbReference>
<reference evidence="3" key="2">
    <citation type="submission" date="2025-08" db="UniProtKB">
        <authorList>
            <consortium name="RefSeq"/>
        </authorList>
    </citation>
    <scope>IDENTIFICATION</scope>
</reference>
<feature type="region of interest" description="Disordered" evidence="1">
    <location>
        <begin position="76"/>
        <end position="112"/>
    </location>
</feature>
<sequence>MSLVQGDRSVAEYKAEFLRLSRYARVLVASDYDNFVRFEEVLRYDLRVLIAPQRKWVFAILIDKAKIMEEVKRTEREQLGRKKDQNKVKRNSGPFGSSQCPKKRERFDRPSRAKASSVVVNVQYYGECGKGHPSECWRKLGVCLRCGLMEHRVRDCPRRSVSANCDRDSGSEFCLASERGQTETCQSALVYIARRCDESYDANAIAVSIDRITKRVTLRPTENDEVVIVGESQDYLFNVISALVTNKLVQKGCETYLAYVSNSTPKKLSVKDIRTVREFPNVFPEEFLGIPPEVEFEIDLLPEYHPGKANVVVDALSRRAMTDMRVMFAHLSLAGDGGLLVELQVKPSWVKQIRAKQLNNESLLQRL</sequence>
<dbReference type="GeneID" id="107894353"/>
<dbReference type="KEGG" id="ghi:107894353"/>
<name>A0A1U8IA87_GOSHI</name>
<reference evidence="2" key="1">
    <citation type="journal article" date="2020" name="Nat. Genet.">
        <title>Genomic diversifications of five Gossypium allopolyploid species and their impact on cotton improvement.</title>
        <authorList>
            <person name="Chen Z.J."/>
            <person name="Sreedasyam A."/>
            <person name="Ando A."/>
            <person name="Song Q."/>
            <person name="De Santiago L.M."/>
            <person name="Hulse-Kemp A.M."/>
            <person name="Ding M."/>
            <person name="Ye W."/>
            <person name="Kirkbride R.C."/>
            <person name="Jenkins J."/>
            <person name="Plott C."/>
            <person name="Lovell J."/>
            <person name="Lin Y.M."/>
            <person name="Vaughn R."/>
            <person name="Liu B."/>
            <person name="Simpson S."/>
            <person name="Scheffler B.E."/>
            <person name="Wen L."/>
            <person name="Saski C.A."/>
            <person name="Grover C.E."/>
            <person name="Hu G."/>
            <person name="Conover J.L."/>
            <person name="Carlson J.W."/>
            <person name="Shu S."/>
            <person name="Boston L.B."/>
            <person name="Williams M."/>
            <person name="Peterson D.G."/>
            <person name="McGee K."/>
            <person name="Jones D.C."/>
            <person name="Wendel J.F."/>
            <person name="Stelly D.M."/>
            <person name="Grimwood J."/>
            <person name="Schmutz J."/>
        </authorList>
    </citation>
    <scope>NUCLEOTIDE SEQUENCE [LARGE SCALE GENOMIC DNA]</scope>
    <source>
        <strain evidence="2">cv. TM-1</strain>
    </source>
</reference>
<feature type="compositionally biased region" description="Basic and acidic residues" evidence="1">
    <location>
        <begin position="76"/>
        <end position="87"/>
    </location>
</feature>
<evidence type="ECO:0000313" key="2">
    <source>
        <dbReference type="Proteomes" id="UP000818029"/>
    </source>
</evidence>
<keyword evidence="2" id="KW-1185">Reference proteome</keyword>
<accession>A0A1U8IA87</accession>
<dbReference type="AlphaFoldDB" id="A0A1U8IA87"/>
<dbReference type="PANTHER" id="PTHR34482:SF36">
    <property type="entry name" value="RETROTRANSPOSON GAG DOMAIN-CONTAINING PROTEIN"/>
    <property type="match status" value="1"/>
</dbReference>
<protein>
    <submittedName>
        <fullName evidence="3">Uncharacterized protein</fullName>
    </submittedName>
</protein>
<dbReference type="Proteomes" id="UP000818029">
    <property type="component" value="Chromosome A13"/>
</dbReference>
<dbReference type="OrthoDB" id="1751882at2759"/>
<proteinExistence type="predicted"/>
<evidence type="ECO:0000256" key="1">
    <source>
        <dbReference type="SAM" id="MobiDB-lite"/>
    </source>
</evidence>